<dbReference type="PANTHER" id="PTHR23513">
    <property type="entry name" value="INTEGRAL MEMBRANE EFFLUX PROTEIN-RELATED"/>
    <property type="match status" value="1"/>
</dbReference>
<proteinExistence type="predicted"/>
<feature type="transmembrane region" description="Helical" evidence="7">
    <location>
        <begin position="188"/>
        <end position="205"/>
    </location>
</feature>
<dbReference type="Gene3D" id="1.20.1250.20">
    <property type="entry name" value="MFS general substrate transporter like domains"/>
    <property type="match status" value="1"/>
</dbReference>
<dbReference type="EMBL" id="JBHRTP010000001">
    <property type="protein sequence ID" value="MFC3106370.1"/>
    <property type="molecule type" value="Genomic_DNA"/>
</dbReference>
<evidence type="ECO:0000313" key="10">
    <source>
        <dbReference type="Proteomes" id="UP001595530"/>
    </source>
</evidence>
<comment type="subcellular location">
    <subcellularLocation>
        <location evidence="1">Cell membrane</location>
        <topology evidence="1">Multi-pass membrane protein</topology>
    </subcellularLocation>
</comment>
<evidence type="ECO:0000256" key="1">
    <source>
        <dbReference type="ARBA" id="ARBA00004651"/>
    </source>
</evidence>
<feature type="transmembrane region" description="Helical" evidence="7">
    <location>
        <begin position="269"/>
        <end position="289"/>
    </location>
</feature>
<dbReference type="PANTHER" id="PTHR23513:SF11">
    <property type="entry name" value="STAPHYLOFERRIN A TRANSPORTER"/>
    <property type="match status" value="1"/>
</dbReference>
<feature type="transmembrane region" description="Helical" evidence="7">
    <location>
        <begin position="239"/>
        <end position="257"/>
    </location>
</feature>
<reference evidence="10" key="1">
    <citation type="journal article" date="2019" name="Int. J. Syst. Evol. Microbiol.">
        <title>The Global Catalogue of Microorganisms (GCM) 10K type strain sequencing project: providing services to taxonomists for standard genome sequencing and annotation.</title>
        <authorList>
            <consortium name="The Broad Institute Genomics Platform"/>
            <consortium name="The Broad Institute Genome Sequencing Center for Infectious Disease"/>
            <person name="Wu L."/>
            <person name="Ma J."/>
        </authorList>
    </citation>
    <scope>NUCLEOTIDE SEQUENCE [LARGE SCALE GENOMIC DNA]</scope>
    <source>
        <strain evidence="10">KCTC 42986</strain>
    </source>
</reference>
<dbReference type="Pfam" id="PF05977">
    <property type="entry name" value="MFS_3"/>
    <property type="match status" value="1"/>
</dbReference>
<feature type="transmembrane region" description="Helical" evidence="7">
    <location>
        <begin position="64"/>
        <end position="86"/>
    </location>
</feature>
<feature type="transmembrane region" description="Helical" evidence="7">
    <location>
        <begin position="325"/>
        <end position="348"/>
    </location>
</feature>
<dbReference type="Proteomes" id="UP001595530">
    <property type="component" value="Unassembled WGS sequence"/>
</dbReference>
<evidence type="ECO:0000313" key="9">
    <source>
        <dbReference type="EMBL" id="MFC3106370.1"/>
    </source>
</evidence>
<keyword evidence="4 7" id="KW-0812">Transmembrane</keyword>
<evidence type="ECO:0000256" key="7">
    <source>
        <dbReference type="SAM" id="Phobius"/>
    </source>
</evidence>
<sequence length="547" mass="57690">MSGPETGVSSVPAAASPGAFAPLRHRLFAVLWSATVVGNVGTFIRDVTSGWLVVEISNSPSSVAMIQAAATLPVFLLAIPAGALADIVDRRKFLIIVQLFLAGVSAILAVLAATGKMTVTNLALLTFAGGAGAALLGPTWQSIVPELVSKNELKGAIALNSLGFNIARAIGPAIGGLLLAAIGAAVTYSIDVATYVLVIGAIVWWRRAPKTDDQLGEQFAGAMRAGLRFAWASRDLRRILFRASLFFFFANVAWALLPMVARDVLGGSAGFYGAMLGAIGAGAVLGAMVMPPLRKKLSADGLVLMASLMLAGILAAISFKPPQIAGIVLALFLGAAWIAVLTTLNAMAQGVLPNWVRGRGLAIYLMAFNGATTAGSLCWGAVGERIGVPSTLLVGGALLAIAALVAHRYKLPAAEADLTPSNHWPEPAIAEQVDHDRGPVLVTVEYKVKAQDRSGFFDSLTLLSQERRRDGAYAWGMTEDTADSERILEWFFVESWAEHLRQHRRVSVADADLQSEVVKFHSGAQPPKVSHYVALEKPVMQTGPLDT</sequence>
<feature type="transmembrane region" description="Helical" evidence="7">
    <location>
        <begin position="388"/>
        <end position="406"/>
    </location>
</feature>
<evidence type="ECO:0000256" key="2">
    <source>
        <dbReference type="ARBA" id="ARBA00022448"/>
    </source>
</evidence>
<feature type="transmembrane region" description="Helical" evidence="7">
    <location>
        <begin position="93"/>
        <end position="113"/>
    </location>
</feature>
<feature type="domain" description="Major facilitator superfamily (MFS) profile" evidence="8">
    <location>
        <begin position="27"/>
        <end position="414"/>
    </location>
</feature>
<feature type="transmembrane region" description="Helical" evidence="7">
    <location>
        <begin position="119"/>
        <end position="136"/>
    </location>
</feature>
<organism evidence="9 10">
    <name type="scientific">Undibacterium arcticum</name>
    <dbReference type="NCBI Taxonomy" id="1762892"/>
    <lineage>
        <taxon>Bacteria</taxon>
        <taxon>Pseudomonadati</taxon>
        <taxon>Pseudomonadota</taxon>
        <taxon>Betaproteobacteria</taxon>
        <taxon>Burkholderiales</taxon>
        <taxon>Oxalobacteraceae</taxon>
        <taxon>Undibacterium</taxon>
    </lineage>
</organism>
<dbReference type="InterPro" id="IPR020846">
    <property type="entry name" value="MFS_dom"/>
</dbReference>
<dbReference type="PROSITE" id="PS50850">
    <property type="entry name" value="MFS"/>
    <property type="match status" value="1"/>
</dbReference>
<accession>A0ABV7EUY9</accession>
<gene>
    <name evidence="9" type="ORF">ACFOFO_00050</name>
</gene>
<evidence type="ECO:0000256" key="5">
    <source>
        <dbReference type="ARBA" id="ARBA00022989"/>
    </source>
</evidence>
<evidence type="ECO:0000259" key="8">
    <source>
        <dbReference type="PROSITE" id="PS50850"/>
    </source>
</evidence>
<keyword evidence="6 7" id="KW-0472">Membrane</keyword>
<dbReference type="SUPFAM" id="SSF103473">
    <property type="entry name" value="MFS general substrate transporter"/>
    <property type="match status" value="1"/>
</dbReference>
<dbReference type="InterPro" id="IPR010290">
    <property type="entry name" value="TM_effector"/>
</dbReference>
<evidence type="ECO:0000256" key="4">
    <source>
        <dbReference type="ARBA" id="ARBA00022692"/>
    </source>
</evidence>
<dbReference type="CDD" id="cd06173">
    <property type="entry name" value="MFS_MefA_like"/>
    <property type="match status" value="1"/>
</dbReference>
<keyword evidence="2" id="KW-0813">Transport</keyword>
<keyword evidence="10" id="KW-1185">Reference proteome</keyword>
<evidence type="ECO:0000256" key="3">
    <source>
        <dbReference type="ARBA" id="ARBA00022475"/>
    </source>
</evidence>
<dbReference type="RefSeq" id="WP_390328832.1">
    <property type="nucleotide sequence ID" value="NZ_JBHRTP010000001.1"/>
</dbReference>
<evidence type="ECO:0000256" key="6">
    <source>
        <dbReference type="ARBA" id="ARBA00023136"/>
    </source>
</evidence>
<keyword evidence="3" id="KW-1003">Cell membrane</keyword>
<comment type="caution">
    <text evidence="9">The sequence shown here is derived from an EMBL/GenBank/DDBJ whole genome shotgun (WGS) entry which is preliminary data.</text>
</comment>
<feature type="transmembrane region" description="Helical" evidence="7">
    <location>
        <begin position="301"/>
        <end position="319"/>
    </location>
</feature>
<name>A0ABV7EUY9_9BURK</name>
<dbReference type="InterPro" id="IPR036259">
    <property type="entry name" value="MFS_trans_sf"/>
</dbReference>
<feature type="transmembrane region" description="Helical" evidence="7">
    <location>
        <begin position="157"/>
        <end position="182"/>
    </location>
</feature>
<keyword evidence="5 7" id="KW-1133">Transmembrane helix</keyword>
<protein>
    <submittedName>
        <fullName evidence="9">MFS transporter</fullName>
    </submittedName>
</protein>
<feature type="transmembrane region" description="Helical" evidence="7">
    <location>
        <begin position="360"/>
        <end position="382"/>
    </location>
</feature>